<protein>
    <submittedName>
        <fullName evidence="10">Response regulator ArlR</fullName>
    </submittedName>
</protein>
<dbReference type="InterPro" id="IPR011006">
    <property type="entry name" value="CheY-like_superfamily"/>
</dbReference>
<keyword evidence="4 7" id="KW-0238">DNA-binding</keyword>
<dbReference type="Pfam" id="PF00486">
    <property type="entry name" value="Trans_reg_C"/>
    <property type="match status" value="1"/>
</dbReference>
<keyword evidence="1 6" id="KW-0597">Phosphoprotein</keyword>
<keyword evidence="11" id="KW-1185">Reference proteome</keyword>
<keyword evidence="5" id="KW-0804">Transcription</keyword>
<dbReference type="InterPro" id="IPR001867">
    <property type="entry name" value="OmpR/PhoB-type_DNA-bd"/>
</dbReference>
<dbReference type="PANTHER" id="PTHR48111:SF22">
    <property type="entry name" value="REGULATOR OF RPOS"/>
    <property type="match status" value="1"/>
</dbReference>
<dbReference type="PROSITE" id="PS51755">
    <property type="entry name" value="OMPR_PHOB"/>
    <property type="match status" value="1"/>
</dbReference>
<dbReference type="Gene3D" id="1.10.10.10">
    <property type="entry name" value="Winged helix-like DNA-binding domain superfamily/Winged helix DNA-binding domain"/>
    <property type="match status" value="1"/>
</dbReference>
<dbReference type="Gene3D" id="3.40.50.2300">
    <property type="match status" value="1"/>
</dbReference>
<dbReference type="SMART" id="SM00862">
    <property type="entry name" value="Trans_reg_C"/>
    <property type="match status" value="1"/>
</dbReference>
<dbReference type="EMBL" id="CP027059">
    <property type="protein sequence ID" value="UQZ85288.1"/>
    <property type="molecule type" value="Genomic_DNA"/>
</dbReference>
<evidence type="ECO:0000259" key="8">
    <source>
        <dbReference type="PROSITE" id="PS50110"/>
    </source>
</evidence>
<reference evidence="10" key="1">
    <citation type="submission" date="2018-02" db="EMBL/GenBank/DDBJ databases">
        <authorList>
            <person name="Kim S.-K."/>
            <person name="Jung H.-I."/>
            <person name="Lee S.-W."/>
        </authorList>
    </citation>
    <scope>NUCLEOTIDE SEQUENCE</scope>
    <source>
        <strain evidence="10">SK3146</strain>
    </source>
</reference>
<keyword evidence="2" id="KW-0902">Two-component regulatory system</keyword>
<feature type="domain" description="OmpR/PhoB-type" evidence="9">
    <location>
        <begin position="138"/>
        <end position="236"/>
    </location>
</feature>
<gene>
    <name evidence="10" type="primary">arlR_3</name>
    <name evidence="10" type="ORF">SK3146_04577</name>
</gene>
<evidence type="ECO:0000256" key="5">
    <source>
        <dbReference type="ARBA" id="ARBA00023163"/>
    </source>
</evidence>
<sequence length="241" mass="27160">MTHTILVVEDEEKIGRILQLELEHEGYAVLHANNGRDGLEMGLAGGWDLMLLDIMLPELNGLEVLRRIRQNGCQQPVILLTARDAVPDRVSGLDQGANDYVTKPFAIEELLARIRNLLRMASLQKASPEAGGGSLAPDDEVHVDSLTMNIRTRQVKREEHQIELTPKEFDLLFYLISHQGEVLSREKILSEVWGYDFIGDTNVVDVYIRYLRQKVDQGYSCKLIHTLRGVGYLVKNGEPSS</sequence>
<feature type="DNA-binding region" description="OmpR/PhoB-type" evidence="7">
    <location>
        <begin position="138"/>
        <end position="236"/>
    </location>
</feature>
<feature type="modified residue" description="4-aspartylphosphate" evidence="6">
    <location>
        <position position="53"/>
    </location>
</feature>
<dbReference type="PANTHER" id="PTHR48111">
    <property type="entry name" value="REGULATOR OF RPOS"/>
    <property type="match status" value="1"/>
</dbReference>
<dbReference type="InterPro" id="IPR036388">
    <property type="entry name" value="WH-like_DNA-bd_sf"/>
</dbReference>
<dbReference type="SUPFAM" id="SSF52172">
    <property type="entry name" value="CheY-like"/>
    <property type="match status" value="1"/>
</dbReference>
<dbReference type="SMART" id="SM00448">
    <property type="entry name" value="REC"/>
    <property type="match status" value="1"/>
</dbReference>
<name>A0ABY4RUW1_9BACL</name>
<proteinExistence type="predicted"/>
<evidence type="ECO:0000256" key="4">
    <source>
        <dbReference type="ARBA" id="ARBA00023125"/>
    </source>
</evidence>
<reference evidence="10" key="2">
    <citation type="journal article" date="2021" name="J Anim Sci Technol">
        <title>Complete genome sequence of Paenibacillus konkukensis sp. nov. SK3146 as a potential probiotic strain.</title>
        <authorList>
            <person name="Jung H.I."/>
            <person name="Park S."/>
            <person name="Niu K.M."/>
            <person name="Lee S.W."/>
            <person name="Kothari D."/>
            <person name="Yi K.J."/>
            <person name="Kim S.K."/>
        </authorList>
    </citation>
    <scope>NUCLEOTIDE SEQUENCE</scope>
    <source>
        <strain evidence="10">SK3146</strain>
    </source>
</reference>
<dbReference type="InterPro" id="IPR016032">
    <property type="entry name" value="Sig_transdc_resp-reg_C-effctor"/>
</dbReference>
<evidence type="ECO:0000256" key="1">
    <source>
        <dbReference type="ARBA" id="ARBA00022553"/>
    </source>
</evidence>
<evidence type="ECO:0000313" key="10">
    <source>
        <dbReference type="EMBL" id="UQZ85288.1"/>
    </source>
</evidence>
<accession>A0ABY4RUW1</accession>
<evidence type="ECO:0000259" key="9">
    <source>
        <dbReference type="PROSITE" id="PS51755"/>
    </source>
</evidence>
<evidence type="ECO:0000313" key="11">
    <source>
        <dbReference type="Proteomes" id="UP001057134"/>
    </source>
</evidence>
<dbReference type="InterPro" id="IPR001789">
    <property type="entry name" value="Sig_transdc_resp-reg_receiver"/>
</dbReference>
<organism evidence="10 11">
    <name type="scientific">Paenibacillus konkukensis</name>
    <dbReference type="NCBI Taxonomy" id="2020716"/>
    <lineage>
        <taxon>Bacteria</taxon>
        <taxon>Bacillati</taxon>
        <taxon>Bacillota</taxon>
        <taxon>Bacilli</taxon>
        <taxon>Bacillales</taxon>
        <taxon>Paenibacillaceae</taxon>
        <taxon>Paenibacillus</taxon>
    </lineage>
</organism>
<dbReference type="Pfam" id="PF00072">
    <property type="entry name" value="Response_reg"/>
    <property type="match status" value="1"/>
</dbReference>
<keyword evidence="3" id="KW-0805">Transcription regulation</keyword>
<dbReference type="SUPFAM" id="SSF46894">
    <property type="entry name" value="C-terminal effector domain of the bipartite response regulators"/>
    <property type="match status" value="1"/>
</dbReference>
<dbReference type="CDD" id="cd00383">
    <property type="entry name" value="trans_reg_C"/>
    <property type="match status" value="1"/>
</dbReference>
<dbReference type="RefSeq" id="WP_249860946.1">
    <property type="nucleotide sequence ID" value="NZ_CP027059.1"/>
</dbReference>
<feature type="domain" description="Response regulatory" evidence="8">
    <location>
        <begin position="4"/>
        <end position="118"/>
    </location>
</feature>
<evidence type="ECO:0000256" key="6">
    <source>
        <dbReference type="PROSITE-ProRule" id="PRU00169"/>
    </source>
</evidence>
<dbReference type="InterPro" id="IPR039420">
    <property type="entry name" value="WalR-like"/>
</dbReference>
<evidence type="ECO:0000256" key="7">
    <source>
        <dbReference type="PROSITE-ProRule" id="PRU01091"/>
    </source>
</evidence>
<dbReference type="Gene3D" id="6.10.250.690">
    <property type="match status" value="1"/>
</dbReference>
<dbReference type="Proteomes" id="UP001057134">
    <property type="component" value="Chromosome"/>
</dbReference>
<dbReference type="PROSITE" id="PS50110">
    <property type="entry name" value="RESPONSE_REGULATORY"/>
    <property type="match status" value="1"/>
</dbReference>
<evidence type="ECO:0000256" key="2">
    <source>
        <dbReference type="ARBA" id="ARBA00023012"/>
    </source>
</evidence>
<evidence type="ECO:0000256" key="3">
    <source>
        <dbReference type="ARBA" id="ARBA00023015"/>
    </source>
</evidence>